<name>A0AAV1QT08_9ROSI</name>
<dbReference type="EMBL" id="CAWUPB010000246">
    <property type="protein sequence ID" value="CAK7324169.1"/>
    <property type="molecule type" value="Genomic_DNA"/>
</dbReference>
<comment type="caution">
    <text evidence="1">The sequence shown here is derived from an EMBL/GenBank/DDBJ whole genome shotgun (WGS) entry which is preliminary data.</text>
</comment>
<evidence type="ECO:0000313" key="2">
    <source>
        <dbReference type="Proteomes" id="UP001314170"/>
    </source>
</evidence>
<accession>A0AAV1QT08</accession>
<protein>
    <submittedName>
        <fullName evidence="1">Uncharacterized protein</fullName>
    </submittedName>
</protein>
<reference evidence="1 2" key="1">
    <citation type="submission" date="2024-01" db="EMBL/GenBank/DDBJ databases">
        <authorList>
            <person name="Waweru B."/>
        </authorList>
    </citation>
    <scope>NUCLEOTIDE SEQUENCE [LARGE SCALE GENOMIC DNA]</scope>
</reference>
<sequence>MGFYRDIWIYKEVFLRVWKLEKMGKTFEFWYSMINVQKGQAQWAQLLGEGSEKISPMGDKQADNSFNATIIWRCGESNPVPLACEASALPYELHPRF</sequence>
<evidence type="ECO:0000313" key="1">
    <source>
        <dbReference type="EMBL" id="CAK7324169.1"/>
    </source>
</evidence>
<organism evidence="1 2">
    <name type="scientific">Dovyalis caffra</name>
    <dbReference type="NCBI Taxonomy" id="77055"/>
    <lineage>
        <taxon>Eukaryota</taxon>
        <taxon>Viridiplantae</taxon>
        <taxon>Streptophyta</taxon>
        <taxon>Embryophyta</taxon>
        <taxon>Tracheophyta</taxon>
        <taxon>Spermatophyta</taxon>
        <taxon>Magnoliopsida</taxon>
        <taxon>eudicotyledons</taxon>
        <taxon>Gunneridae</taxon>
        <taxon>Pentapetalae</taxon>
        <taxon>rosids</taxon>
        <taxon>fabids</taxon>
        <taxon>Malpighiales</taxon>
        <taxon>Salicaceae</taxon>
        <taxon>Flacourtieae</taxon>
        <taxon>Dovyalis</taxon>
    </lineage>
</organism>
<dbReference type="AlphaFoldDB" id="A0AAV1QT08"/>
<dbReference type="Proteomes" id="UP001314170">
    <property type="component" value="Unassembled WGS sequence"/>
</dbReference>
<gene>
    <name evidence="1" type="ORF">DCAF_LOCUS1806</name>
</gene>
<proteinExistence type="predicted"/>
<keyword evidence="2" id="KW-1185">Reference proteome</keyword>